<protein>
    <submittedName>
        <fullName evidence="1">Uncharacterized protein</fullName>
    </submittedName>
</protein>
<name>A0A1V6QW25_9EURO</name>
<evidence type="ECO:0000313" key="1">
    <source>
        <dbReference type="EMBL" id="OQD93415.1"/>
    </source>
</evidence>
<dbReference type="Proteomes" id="UP000191612">
    <property type="component" value="Unassembled WGS sequence"/>
</dbReference>
<dbReference type="STRING" id="60172.A0A1V6QW25"/>
<evidence type="ECO:0000313" key="2">
    <source>
        <dbReference type="Proteomes" id="UP000191612"/>
    </source>
</evidence>
<dbReference type="EMBL" id="MDYO01000032">
    <property type="protein sequence ID" value="OQD93415.1"/>
    <property type="molecule type" value="Genomic_DNA"/>
</dbReference>
<keyword evidence="2" id="KW-1185">Reference proteome</keyword>
<dbReference type="AlphaFoldDB" id="A0A1V6QW25"/>
<proteinExistence type="predicted"/>
<accession>A0A1V6QW25</accession>
<gene>
    <name evidence="1" type="ORF">PENSOL_c032G09695</name>
</gene>
<organism evidence="1 2">
    <name type="scientific">Penicillium solitum</name>
    <dbReference type="NCBI Taxonomy" id="60172"/>
    <lineage>
        <taxon>Eukaryota</taxon>
        <taxon>Fungi</taxon>
        <taxon>Dikarya</taxon>
        <taxon>Ascomycota</taxon>
        <taxon>Pezizomycotina</taxon>
        <taxon>Eurotiomycetes</taxon>
        <taxon>Eurotiomycetidae</taxon>
        <taxon>Eurotiales</taxon>
        <taxon>Aspergillaceae</taxon>
        <taxon>Penicillium</taxon>
    </lineage>
</organism>
<comment type="caution">
    <text evidence="1">The sequence shown here is derived from an EMBL/GenBank/DDBJ whole genome shotgun (WGS) entry which is preliminary data.</text>
</comment>
<sequence length="59" mass="6534">MTKEVFVFTDDAYALSRIDAKLGYSPEDSLAVEIRAMSQFSSTLHGLGVHIELYLSPGR</sequence>
<reference evidence="2" key="1">
    <citation type="journal article" date="2017" name="Nat. Microbiol.">
        <title>Global analysis of biosynthetic gene clusters reveals vast potential of secondary metabolite production in Penicillium species.</title>
        <authorList>
            <person name="Nielsen J.C."/>
            <person name="Grijseels S."/>
            <person name="Prigent S."/>
            <person name="Ji B."/>
            <person name="Dainat J."/>
            <person name="Nielsen K.F."/>
            <person name="Frisvad J.C."/>
            <person name="Workman M."/>
            <person name="Nielsen J."/>
        </authorList>
    </citation>
    <scope>NUCLEOTIDE SEQUENCE [LARGE SCALE GENOMIC DNA]</scope>
    <source>
        <strain evidence="2">IBT 29525</strain>
    </source>
</reference>